<feature type="domain" description="Extensin-like C-terminal" evidence="3">
    <location>
        <begin position="91"/>
        <end position="272"/>
    </location>
</feature>
<feature type="region of interest" description="Disordered" evidence="1">
    <location>
        <begin position="21"/>
        <end position="79"/>
    </location>
</feature>
<evidence type="ECO:0000256" key="2">
    <source>
        <dbReference type="SAM" id="SignalP"/>
    </source>
</evidence>
<evidence type="ECO:0000259" key="3">
    <source>
        <dbReference type="Pfam" id="PF06904"/>
    </source>
</evidence>
<dbReference type="Pfam" id="PF06904">
    <property type="entry name" value="Extensin-like_C"/>
    <property type="match status" value="1"/>
</dbReference>
<name>A0A5C4R9Q1_9RHOB</name>
<dbReference type="RefSeq" id="WP_046000727.1">
    <property type="nucleotide sequence ID" value="NZ_VDDC01000007.1"/>
</dbReference>
<feature type="signal peptide" evidence="2">
    <location>
        <begin position="1"/>
        <end position="20"/>
    </location>
</feature>
<dbReference type="AlphaFoldDB" id="A0A5C4R9Q1"/>
<evidence type="ECO:0000313" key="5">
    <source>
        <dbReference type="Proteomes" id="UP000304880"/>
    </source>
</evidence>
<keyword evidence="5" id="KW-1185">Reference proteome</keyword>
<reference evidence="4 5" key="1">
    <citation type="submission" date="2019-06" db="EMBL/GenBank/DDBJ databases">
        <authorList>
            <person name="Li J."/>
        </authorList>
    </citation>
    <scope>NUCLEOTIDE SEQUENCE [LARGE SCALE GENOMIC DNA]</scope>
    <source>
        <strain evidence="4 5">CGMCC 1.8012</strain>
    </source>
</reference>
<accession>A0A5C4R9Q1</accession>
<dbReference type="InterPro" id="IPR009683">
    <property type="entry name" value="Extensin-like_C"/>
</dbReference>
<keyword evidence="2" id="KW-0732">Signal</keyword>
<comment type="caution">
    <text evidence="4">The sequence shown here is derived from an EMBL/GenBank/DDBJ whole genome shotgun (WGS) entry which is preliminary data.</text>
</comment>
<gene>
    <name evidence="4" type="ORF">FHD67_03225</name>
</gene>
<organism evidence="4 5">
    <name type="scientific">Paracoccus haeundaensis</name>
    <dbReference type="NCBI Taxonomy" id="225362"/>
    <lineage>
        <taxon>Bacteria</taxon>
        <taxon>Pseudomonadati</taxon>
        <taxon>Pseudomonadota</taxon>
        <taxon>Alphaproteobacteria</taxon>
        <taxon>Rhodobacterales</taxon>
        <taxon>Paracoccaceae</taxon>
        <taxon>Paracoccus</taxon>
    </lineage>
</organism>
<evidence type="ECO:0000313" key="4">
    <source>
        <dbReference type="EMBL" id="TNH40642.1"/>
    </source>
</evidence>
<sequence>MIRAAGTIIALTLAVVPALAQERTPEAEPDTAQTADRPPEKPEAAEPAPAPDPVPDAISESVPDEPAAQPFGPPPPPVWFTLAETDAEYDACRLALSVMGAQFRPQPPVTDPDNRDCGIARPLQVSRILPDVALSGEPVMRCAAALSLALWTRDFLQPAAGLLPETPRLTALETGPAYSCRDRVGTGEADPKPSEHGYGNAIDVMGFRFDDGDPVLVQPRQGDGDAAESFQKAAQGTGCLLFTTVLGPGSNAAHDDHLHLDMAARNGGWRLCE</sequence>
<proteinExistence type="predicted"/>
<evidence type="ECO:0000256" key="1">
    <source>
        <dbReference type="SAM" id="MobiDB-lite"/>
    </source>
</evidence>
<feature type="chain" id="PRO_5022879159" evidence="2">
    <location>
        <begin position="21"/>
        <end position="273"/>
    </location>
</feature>
<protein>
    <submittedName>
        <fullName evidence="4">Extensin family protein</fullName>
    </submittedName>
</protein>
<dbReference type="EMBL" id="VDDC01000007">
    <property type="protein sequence ID" value="TNH40642.1"/>
    <property type="molecule type" value="Genomic_DNA"/>
</dbReference>
<dbReference type="Proteomes" id="UP000304880">
    <property type="component" value="Unassembled WGS sequence"/>
</dbReference>